<protein>
    <submittedName>
        <fullName evidence="3">Unnamed protein product</fullName>
    </submittedName>
</protein>
<dbReference type="OrthoDB" id="41323at2759"/>
<dbReference type="AlphaFoldDB" id="A0A9W7DBP5"/>
<keyword evidence="4" id="KW-1185">Reference proteome</keyword>
<dbReference type="Gene3D" id="3.30.70.270">
    <property type="match status" value="1"/>
</dbReference>
<feature type="domain" description="Reverse transcriptase/retrotransposon-derived protein RNase H-like" evidence="2">
    <location>
        <begin position="70"/>
        <end position="121"/>
    </location>
</feature>
<proteinExistence type="predicted"/>
<keyword evidence="1" id="KW-0511">Multifunctional enzyme</keyword>
<accession>A0A9W7DBP5</accession>
<dbReference type="InterPro" id="IPR043502">
    <property type="entry name" value="DNA/RNA_pol_sf"/>
</dbReference>
<organism evidence="3 4">
    <name type="scientific">Phytophthora fragariaefolia</name>
    <dbReference type="NCBI Taxonomy" id="1490495"/>
    <lineage>
        <taxon>Eukaryota</taxon>
        <taxon>Sar</taxon>
        <taxon>Stramenopiles</taxon>
        <taxon>Oomycota</taxon>
        <taxon>Peronosporomycetes</taxon>
        <taxon>Peronosporales</taxon>
        <taxon>Peronosporaceae</taxon>
        <taxon>Phytophthora</taxon>
    </lineage>
</organism>
<dbReference type="Pfam" id="PF17919">
    <property type="entry name" value="RT_RNaseH_2"/>
    <property type="match status" value="1"/>
</dbReference>
<dbReference type="SUPFAM" id="SSF56672">
    <property type="entry name" value="DNA/RNA polymerases"/>
    <property type="match status" value="1"/>
</dbReference>
<dbReference type="PANTHER" id="PTHR37984">
    <property type="entry name" value="PROTEIN CBG26694"/>
    <property type="match status" value="1"/>
</dbReference>
<evidence type="ECO:0000256" key="1">
    <source>
        <dbReference type="ARBA" id="ARBA00023268"/>
    </source>
</evidence>
<name>A0A9W7DBP5_9STRA</name>
<gene>
    <name evidence="3" type="ORF">Pfra01_002784300</name>
</gene>
<evidence type="ECO:0000313" key="3">
    <source>
        <dbReference type="EMBL" id="GMF63840.1"/>
    </source>
</evidence>
<sequence length="323" mass="36521">MEYLGHVLSTNGVQPRPFNYSSDSISSTTKSRGCQTIRASREYSRKFAEAFGSIMVPLARLLKKDEEWRWTEDQQFAFERVKAVLTSKPLVAYPNFEQPFCLVTGASKIGLGICLMEDQGRGCQSIAPELAWRLHRWSLTLQEYEFEIVYRAGATNVVADAPSLAPVAVLIATGRRPRRQDEQEAGHESLVEQATWCQRRMNWIRMMDEAALTWGLQVMVVKLLRHQPKQADKALPGKPAAVDDRRRASRPIGQESVFDDEIEAEPTLQATYDEIIAAQRRSKLVQKLLAEGDYRGAKIEKMYRLVIIQTPCSLATRAMGDSI</sequence>
<evidence type="ECO:0000313" key="4">
    <source>
        <dbReference type="Proteomes" id="UP001165121"/>
    </source>
</evidence>
<dbReference type="InterPro" id="IPR050951">
    <property type="entry name" value="Retrovirus_Pol_polyprotein"/>
</dbReference>
<dbReference type="EMBL" id="BSXT01007508">
    <property type="protein sequence ID" value="GMF63840.1"/>
    <property type="molecule type" value="Genomic_DNA"/>
</dbReference>
<reference evidence="3" key="1">
    <citation type="submission" date="2023-04" db="EMBL/GenBank/DDBJ databases">
        <title>Phytophthora fragariaefolia NBRC 109709.</title>
        <authorList>
            <person name="Ichikawa N."/>
            <person name="Sato H."/>
            <person name="Tonouchi N."/>
        </authorList>
    </citation>
    <scope>NUCLEOTIDE SEQUENCE</scope>
    <source>
        <strain evidence="3">NBRC 109709</strain>
    </source>
</reference>
<evidence type="ECO:0000259" key="2">
    <source>
        <dbReference type="Pfam" id="PF17919"/>
    </source>
</evidence>
<dbReference type="InterPro" id="IPR041577">
    <property type="entry name" value="RT_RNaseH_2"/>
</dbReference>
<dbReference type="Proteomes" id="UP001165121">
    <property type="component" value="Unassembled WGS sequence"/>
</dbReference>
<dbReference type="GO" id="GO:0003824">
    <property type="term" value="F:catalytic activity"/>
    <property type="evidence" value="ECO:0007669"/>
    <property type="project" value="UniProtKB-KW"/>
</dbReference>
<dbReference type="PANTHER" id="PTHR37984:SF5">
    <property type="entry name" value="PROTEIN NYNRIN-LIKE"/>
    <property type="match status" value="1"/>
</dbReference>
<dbReference type="InterPro" id="IPR043128">
    <property type="entry name" value="Rev_trsase/Diguanyl_cyclase"/>
</dbReference>
<comment type="caution">
    <text evidence="3">The sequence shown here is derived from an EMBL/GenBank/DDBJ whole genome shotgun (WGS) entry which is preliminary data.</text>
</comment>